<keyword evidence="13" id="KW-0460">Magnesium</keyword>
<evidence type="ECO:0000256" key="14">
    <source>
        <dbReference type="ARBA" id="ARBA00022989"/>
    </source>
</evidence>
<dbReference type="GO" id="GO:0005789">
    <property type="term" value="C:endoplasmic reticulum membrane"/>
    <property type="evidence" value="ECO:0007669"/>
    <property type="project" value="UniProtKB-SubCell"/>
</dbReference>
<comment type="function">
    <text evidence="19">UDP-N-acetylglucosamine--dolichyl-phosphate N-acetylglucosaminephosphotransferase that operates in the biosynthetic pathway of dolichol-linked oligosaccharides, the glycan precursors employed in protein asparagine (N)-glycosylation. The assembly of dolichol-linked oligosaccharides begins on the cytosolic side of the endoplasmic reticulum membrane and finishes in its lumen. The sequential addition of sugars to dolichol pyrophosphate produces dolichol-linked oligosaccharides containing fourteen sugars, including two GlcNAcs, nine mannoses and three glucoses. Once assembled, the oligosaccharide is transferred from the lipid to nascent proteins by oligosaccharyltransferases. Catalyzes the initial step of dolichol-linked oligosaccharide biosynthesis, transfering GlcNAc-1-P from cytosolic UDP-GlcNAc onto the carrier lipid dolichyl phosphate (P-dolichol), yielding GlcNAc-P-P-dolichol embedded in the cytoplasmic leaflet of the endoplasmic reticulum membrane.</text>
</comment>
<sequence>MIYRMIYPLTVNSVMSCVTFFVALKLISGMKSLFLKAGLCGKDLNKKDNKEKVAEGLGVVSGAVFLITMFLFIPIPFLSIWFEKGDYDFPHHEFVMFITGLLSICCMIFLGFADDVLDLRWRDRLLLPAMASLPLLMVYCVNIGVTTIIVPKPIRFIFGFDVDLGILYYVYMGMLAIFCTNAINILAGINGVEAGQSLIIAVSILMFNFIELQGTCCWQAHLFSAYFMMPFIATCSALLYHNWFNPDTGLLGMSYSVFKMSDLHPLGKLILSVFSLLRLVTVEEGVGEDKKSTRVNNLTLINFVIKVLGPLHERTLTIIIMGIQICGSVIAFIIRYHLVRFFYDIEQH</sequence>
<evidence type="ECO:0000256" key="15">
    <source>
        <dbReference type="ARBA" id="ARBA00023136"/>
    </source>
</evidence>
<dbReference type="InterPro" id="IPR033895">
    <property type="entry name" value="GPT"/>
</dbReference>
<evidence type="ECO:0000256" key="18">
    <source>
        <dbReference type="ARBA" id="ARBA00033238"/>
    </source>
</evidence>
<evidence type="ECO:0000259" key="22">
    <source>
        <dbReference type="Pfam" id="PF21383"/>
    </source>
</evidence>
<evidence type="ECO:0000256" key="10">
    <source>
        <dbReference type="ARBA" id="ARBA00022692"/>
    </source>
</evidence>
<dbReference type="GO" id="GO:0003975">
    <property type="term" value="F:UDP-N-acetylglucosamine-dolichyl-phosphate N-acetylglucosaminephosphotransferase activity"/>
    <property type="evidence" value="ECO:0007669"/>
    <property type="project" value="UniProtKB-EC"/>
</dbReference>
<feature type="transmembrane region" description="Helical" evidence="21">
    <location>
        <begin position="94"/>
        <end position="113"/>
    </location>
</feature>
<dbReference type="EMBL" id="RCHS01003782">
    <property type="protein sequence ID" value="RMX39746.1"/>
    <property type="molecule type" value="Genomic_DNA"/>
</dbReference>
<evidence type="ECO:0000256" key="13">
    <source>
        <dbReference type="ARBA" id="ARBA00022842"/>
    </source>
</evidence>
<dbReference type="InterPro" id="IPR000715">
    <property type="entry name" value="Glycosyl_transferase_4"/>
</dbReference>
<dbReference type="GO" id="GO:0016757">
    <property type="term" value="F:glycosyltransferase activity"/>
    <property type="evidence" value="ECO:0007669"/>
    <property type="project" value="UniProtKB-KW"/>
</dbReference>
<comment type="subcellular location">
    <subcellularLocation>
        <location evidence="2">Endoplasmic reticulum membrane</location>
        <topology evidence="2">Multi-pass membrane protein</topology>
    </subcellularLocation>
</comment>
<dbReference type="STRING" id="46731.A0A3M6TEC2"/>
<keyword evidence="15 21" id="KW-0472">Membrane</keyword>
<keyword evidence="10 21" id="KW-0812">Transmembrane</keyword>
<feature type="transmembrane region" description="Helical" evidence="21">
    <location>
        <begin position="222"/>
        <end position="244"/>
    </location>
</feature>
<evidence type="ECO:0000256" key="6">
    <source>
        <dbReference type="ARBA" id="ARBA00013225"/>
    </source>
</evidence>
<dbReference type="OrthoDB" id="10262326at2759"/>
<dbReference type="InterPro" id="IPR048439">
    <property type="entry name" value="DPAGT1_ins"/>
</dbReference>
<dbReference type="GO" id="GO:0046872">
    <property type="term" value="F:metal ion binding"/>
    <property type="evidence" value="ECO:0007669"/>
    <property type="project" value="UniProtKB-KW"/>
</dbReference>
<feature type="domain" description="DPAGT1 insertion" evidence="22">
    <location>
        <begin position="255"/>
        <end position="297"/>
    </location>
</feature>
<accession>A0A3M6TEC2</accession>
<gene>
    <name evidence="23" type="ORF">pdam_00007144</name>
</gene>
<organism evidence="23 24">
    <name type="scientific">Pocillopora damicornis</name>
    <name type="common">Cauliflower coral</name>
    <name type="synonym">Millepora damicornis</name>
    <dbReference type="NCBI Taxonomy" id="46731"/>
    <lineage>
        <taxon>Eukaryota</taxon>
        <taxon>Metazoa</taxon>
        <taxon>Cnidaria</taxon>
        <taxon>Anthozoa</taxon>
        <taxon>Hexacorallia</taxon>
        <taxon>Scleractinia</taxon>
        <taxon>Astrocoeniina</taxon>
        <taxon>Pocilloporidae</taxon>
        <taxon>Pocillopora</taxon>
    </lineage>
</organism>
<keyword evidence="11" id="KW-0479">Metal-binding</keyword>
<evidence type="ECO:0000256" key="12">
    <source>
        <dbReference type="ARBA" id="ARBA00022824"/>
    </source>
</evidence>
<feature type="transmembrane region" description="Helical" evidence="21">
    <location>
        <begin position="6"/>
        <end position="27"/>
    </location>
</feature>
<dbReference type="AlphaFoldDB" id="A0A3M6TEC2"/>
<evidence type="ECO:0000256" key="2">
    <source>
        <dbReference type="ARBA" id="ARBA00004477"/>
    </source>
</evidence>
<keyword evidence="9" id="KW-0808">Transferase</keyword>
<dbReference type="GO" id="GO:0006488">
    <property type="term" value="P:dolichol-linked oligosaccharide biosynthetic process"/>
    <property type="evidence" value="ECO:0007669"/>
    <property type="project" value="InterPro"/>
</dbReference>
<evidence type="ECO:0000256" key="4">
    <source>
        <dbReference type="ARBA" id="ARBA00009317"/>
    </source>
</evidence>
<evidence type="ECO:0000256" key="7">
    <source>
        <dbReference type="ARBA" id="ARBA00017659"/>
    </source>
</evidence>
<keyword evidence="16" id="KW-0325">Glycoprotein</keyword>
<keyword evidence="24" id="KW-1185">Reference proteome</keyword>
<keyword evidence="14 21" id="KW-1133">Transmembrane helix</keyword>
<evidence type="ECO:0000256" key="8">
    <source>
        <dbReference type="ARBA" id="ARBA00022676"/>
    </source>
</evidence>
<comment type="catalytic activity">
    <reaction evidence="20">
        <text>a di-trans,poly-cis-dolichyl phosphate + UDP-N-acetyl-alpha-D-glucosamine = an N-acetyl-alpha-D-glucosaminyl-diphospho-di-trans,poly-cis-dolichol + UMP</text>
        <dbReference type="Rhea" id="RHEA:13289"/>
        <dbReference type="Rhea" id="RHEA-COMP:19498"/>
        <dbReference type="Rhea" id="RHEA-COMP:19507"/>
        <dbReference type="ChEBI" id="CHEBI:57683"/>
        <dbReference type="ChEBI" id="CHEBI:57705"/>
        <dbReference type="ChEBI" id="CHEBI:57865"/>
        <dbReference type="ChEBI" id="CHEBI:58427"/>
        <dbReference type="EC" id="2.7.8.15"/>
    </reaction>
    <physiologicalReaction direction="left-to-right" evidence="20">
        <dbReference type="Rhea" id="RHEA:13290"/>
    </physiologicalReaction>
</comment>
<evidence type="ECO:0000313" key="24">
    <source>
        <dbReference type="Proteomes" id="UP000275408"/>
    </source>
</evidence>
<feature type="transmembrane region" description="Helical" evidence="21">
    <location>
        <begin position="316"/>
        <end position="338"/>
    </location>
</feature>
<keyword evidence="12" id="KW-0256">Endoplasmic reticulum</keyword>
<dbReference type="Pfam" id="PF00953">
    <property type="entry name" value="Glycos_transf_4"/>
    <property type="match status" value="1"/>
</dbReference>
<evidence type="ECO:0000256" key="19">
    <source>
        <dbReference type="ARBA" id="ARBA00044717"/>
    </source>
</evidence>
<evidence type="ECO:0000256" key="21">
    <source>
        <dbReference type="SAM" id="Phobius"/>
    </source>
</evidence>
<evidence type="ECO:0000256" key="16">
    <source>
        <dbReference type="ARBA" id="ARBA00023180"/>
    </source>
</evidence>
<evidence type="ECO:0000256" key="17">
    <source>
        <dbReference type="ARBA" id="ARBA00029567"/>
    </source>
</evidence>
<dbReference type="PANTHER" id="PTHR10571">
    <property type="entry name" value="UDP-N-ACETYLGLUCOSAMINE--DOLICHYL-PHOSPHATE N-ACETYLGLUCOSAMINEPHOSPHOTRANSFERASE"/>
    <property type="match status" value="1"/>
</dbReference>
<comment type="subunit">
    <text evidence="5">Homodimer.</text>
</comment>
<dbReference type="PROSITE" id="PS51257">
    <property type="entry name" value="PROKAR_LIPOPROTEIN"/>
    <property type="match status" value="1"/>
</dbReference>
<comment type="cofactor">
    <cofactor evidence="1">
        <name>Mg(2+)</name>
        <dbReference type="ChEBI" id="CHEBI:18420"/>
    </cofactor>
</comment>
<evidence type="ECO:0000256" key="9">
    <source>
        <dbReference type="ARBA" id="ARBA00022679"/>
    </source>
</evidence>
<dbReference type="PANTHER" id="PTHR10571:SF0">
    <property type="entry name" value="UDP-N-ACETYLGLUCOSAMINE--DOLICHYL-PHOSPHATE N-ACETYLGLUCOSAMINEPHOSPHOTRANSFERASE"/>
    <property type="match status" value="1"/>
</dbReference>
<name>A0A3M6TEC2_POCDA</name>
<dbReference type="UniPathway" id="UPA00378"/>
<dbReference type="Pfam" id="PF21383">
    <property type="entry name" value="DPAGT1_ins"/>
    <property type="match status" value="1"/>
</dbReference>
<proteinExistence type="inferred from homology"/>
<reference evidence="23 24" key="1">
    <citation type="journal article" date="2018" name="Sci. Rep.">
        <title>Comparative analysis of the Pocillopora damicornis genome highlights role of immune system in coral evolution.</title>
        <authorList>
            <person name="Cunning R."/>
            <person name="Bay R.A."/>
            <person name="Gillette P."/>
            <person name="Baker A.C."/>
            <person name="Traylor-Knowles N."/>
        </authorList>
    </citation>
    <scope>NUCLEOTIDE SEQUENCE [LARGE SCALE GENOMIC DNA]</scope>
    <source>
        <strain evidence="23">RSMAS</strain>
        <tissue evidence="23">Whole animal</tissue>
    </source>
</reference>
<dbReference type="CDD" id="cd06855">
    <property type="entry name" value="GT_GPT_euk"/>
    <property type="match status" value="1"/>
</dbReference>
<evidence type="ECO:0000256" key="1">
    <source>
        <dbReference type="ARBA" id="ARBA00001946"/>
    </source>
</evidence>
<evidence type="ECO:0000256" key="5">
    <source>
        <dbReference type="ARBA" id="ARBA00011738"/>
    </source>
</evidence>
<evidence type="ECO:0000256" key="11">
    <source>
        <dbReference type="ARBA" id="ARBA00022723"/>
    </source>
</evidence>
<comment type="similarity">
    <text evidence="4">Belongs to the glycosyltransferase 4 family.</text>
</comment>
<evidence type="ECO:0000256" key="20">
    <source>
        <dbReference type="ARBA" id="ARBA00045078"/>
    </source>
</evidence>
<feature type="transmembrane region" description="Helical" evidence="21">
    <location>
        <begin position="125"/>
        <end position="150"/>
    </location>
</feature>
<feature type="transmembrane region" description="Helical" evidence="21">
    <location>
        <begin position="56"/>
        <end position="82"/>
    </location>
</feature>
<protein>
    <recommendedName>
        <fullName evidence="7">UDP-N-acetylglucosamine--dolichyl-phosphate N-acetylglucosaminephosphotransferase</fullName>
        <ecNumber evidence="6">2.7.8.15</ecNumber>
    </recommendedName>
    <alternativeName>
        <fullName evidence="17">GlcNAc-1-P transferase</fullName>
    </alternativeName>
    <alternativeName>
        <fullName evidence="18">N-acetylglucosamine-1-phosphate transferase</fullName>
    </alternativeName>
</protein>
<comment type="pathway">
    <text evidence="3">Protein modification; protein glycosylation.</text>
</comment>
<keyword evidence="8" id="KW-0328">Glycosyltransferase</keyword>
<evidence type="ECO:0000256" key="3">
    <source>
        <dbReference type="ARBA" id="ARBA00004922"/>
    </source>
</evidence>
<comment type="caution">
    <text evidence="23">The sequence shown here is derived from an EMBL/GenBank/DDBJ whole genome shotgun (WGS) entry which is preliminary data.</text>
</comment>
<feature type="transmembrane region" description="Helical" evidence="21">
    <location>
        <begin position="166"/>
        <end position="187"/>
    </location>
</feature>
<dbReference type="Proteomes" id="UP000275408">
    <property type="component" value="Unassembled WGS sequence"/>
</dbReference>
<evidence type="ECO:0000313" key="23">
    <source>
        <dbReference type="EMBL" id="RMX39746.1"/>
    </source>
</evidence>
<dbReference type="EC" id="2.7.8.15" evidence="6"/>